<sequence length="107" mass="11778">MGIHTHLPRYTLKPLLSEPIGNLAPRIYLSISSIRGLVGNISPFVSVSCPCLHFLIIIAASEFHYLIDVYHPGSSSSLCSLSLSFDDIDHILIVPKEMSHPFVPPLL</sequence>
<reference evidence="1" key="1">
    <citation type="submission" date="2021-05" db="EMBL/GenBank/DDBJ databases">
        <authorList>
            <person name="Alioto T."/>
            <person name="Alioto T."/>
            <person name="Gomez Garrido J."/>
        </authorList>
    </citation>
    <scope>NUCLEOTIDE SEQUENCE</scope>
</reference>
<proteinExistence type="predicted"/>
<name>A0A8D8QBN3_9HEMI</name>
<organism evidence="1">
    <name type="scientific">Cacopsylla melanoneura</name>
    <dbReference type="NCBI Taxonomy" id="428564"/>
    <lineage>
        <taxon>Eukaryota</taxon>
        <taxon>Metazoa</taxon>
        <taxon>Ecdysozoa</taxon>
        <taxon>Arthropoda</taxon>
        <taxon>Hexapoda</taxon>
        <taxon>Insecta</taxon>
        <taxon>Pterygota</taxon>
        <taxon>Neoptera</taxon>
        <taxon>Paraneoptera</taxon>
        <taxon>Hemiptera</taxon>
        <taxon>Sternorrhyncha</taxon>
        <taxon>Psylloidea</taxon>
        <taxon>Psyllidae</taxon>
        <taxon>Psyllinae</taxon>
        <taxon>Cacopsylla</taxon>
    </lineage>
</organism>
<protein>
    <submittedName>
        <fullName evidence="1">Uncharacterized protein</fullName>
    </submittedName>
</protein>
<accession>A0A8D8QBN3</accession>
<evidence type="ECO:0000313" key="1">
    <source>
        <dbReference type="EMBL" id="CAG6628694.1"/>
    </source>
</evidence>
<dbReference type="AlphaFoldDB" id="A0A8D8QBN3"/>
<dbReference type="EMBL" id="HBUF01068568">
    <property type="protein sequence ID" value="CAG6628694.1"/>
    <property type="molecule type" value="Transcribed_RNA"/>
</dbReference>